<dbReference type="InParanoid" id="A0A1B1ADW0"/>
<dbReference type="AlphaFoldDB" id="A0A1B1ADW0"/>
<dbReference type="KEGG" id="cbot:ATE48_01815"/>
<name>A0A1B1ADW0_9PROT</name>
<reference evidence="1 2" key="1">
    <citation type="submission" date="2015-11" db="EMBL/GenBank/DDBJ databases">
        <title>Whole-Genome Sequence of Candidatus Oderbacter manganicum from the National Park Lower Oder Valley, Germany.</title>
        <authorList>
            <person name="Braun B."/>
            <person name="Liere K."/>
            <person name="Szewzyk U."/>
        </authorList>
    </citation>
    <scope>NUCLEOTIDE SEQUENCE [LARGE SCALE GENOMIC DNA]</scope>
    <source>
        <strain evidence="1 2">OTSz_A_272</strain>
    </source>
</reference>
<dbReference type="RefSeq" id="WP_066767255.1">
    <property type="nucleotide sequence ID" value="NZ_CP013244.1"/>
</dbReference>
<gene>
    <name evidence="1" type="ORF">ATE48_01815</name>
</gene>
<proteinExistence type="predicted"/>
<dbReference type="Proteomes" id="UP000092498">
    <property type="component" value="Chromosome"/>
</dbReference>
<dbReference type="STRING" id="1759059.ATE48_01815"/>
<protein>
    <submittedName>
        <fullName evidence="1">Uncharacterized protein</fullName>
    </submittedName>
</protein>
<dbReference type="EMBL" id="CP013244">
    <property type="protein sequence ID" value="ANP44746.1"/>
    <property type="molecule type" value="Genomic_DNA"/>
</dbReference>
<sequence length="242" mass="27426">MRYTISARGKPLEVPILAFLARNYSTVPVAEIDSVFGFVEFTTLYGGRMFSRPELTPYDVNELYYAMIGLRLPLTNHYVSDQEYEDAKPFLEKYHRDGNAVIVTNDTLAVNIRRDFPKFRIEASVIKNLNSYGRATSALELYDTIVLPMELNGDREFLSGLPSKDRVTLFANAGCALTCPSKICYVSISKYNKSCSGEFKCSQPLKQRDMLGMIDFDLAQLQELGFNRFKLLRTRPGGQTGY</sequence>
<organism evidence="1 2">
    <name type="scientific">Candidatus Viadribacter manganicus</name>
    <dbReference type="NCBI Taxonomy" id="1759059"/>
    <lineage>
        <taxon>Bacteria</taxon>
        <taxon>Pseudomonadati</taxon>
        <taxon>Pseudomonadota</taxon>
        <taxon>Alphaproteobacteria</taxon>
        <taxon>Hyphomonadales</taxon>
        <taxon>Hyphomonadaceae</taxon>
        <taxon>Candidatus Viadribacter</taxon>
    </lineage>
</organism>
<keyword evidence="2" id="KW-1185">Reference proteome</keyword>
<accession>A0A1B1ADW0</accession>
<evidence type="ECO:0000313" key="2">
    <source>
        <dbReference type="Proteomes" id="UP000092498"/>
    </source>
</evidence>
<evidence type="ECO:0000313" key="1">
    <source>
        <dbReference type="EMBL" id="ANP44746.1"/>
    </source>
</evidence>